<proteinExistence type="inferred from homology"/>
<evidence type="ECO:0000256" key="10">
    <source>
        <dbReference type="RuleBase" id="RU366026"/>
    </source>
</evidence>
<evidence type="ECO:0000256" key="1">
    <source>
        <dbReference type="ARBA" id="ARBA00007487"/>
    </source>
</evidence>
<comment type="similarity">
    <text evidence="1 10">Belongs to the Cob(I)alamin adenosyltransferase family.</text>
</comment>
<dbReference type="InterPro" id="IPR016030">
    <property type="entry name" value="CblAdoTrfase-like"/>
</dbReference>
<keyword evidence="13" id="KW-1185">Reference proteome</keyword>
<feature type="compositionally biased region" description="Basic residues" evidence="11">
    <location>
        <begin position="106"/>
        <end position="116"/>
    </location>
</feature>
<dbReference type="InterPro" id="IPR029499">
    <property type="entry name" value="PduO-typ"/>
</dbReference>
<keyword evidence="3 10" id="KW-0808">Transferase</keyword>
<organism evidence="13 14">
    <name type="scientific">Petromyzon marinus</name>
    <name type="common">Sea lamprey</name>
    <dbReference type="NCBI Taxonomy" id="7757"/>
    <lineage>
        <taxon>Eukaryota</taxon>
        <taxon>Metazoa</taxon>
        <taxon>Chordata</taxon>
        <taxon>Craniata</taxon>
        <taxon>Vertebrata</taxon>
        <taxon>Cyclostomata</taxon>
        <taxon>Hyperoartia</taxon>
        <taxon>Petromyzontiformes</taxon>
        <taxon>Petromyzontidae</taxon>
        <taxon>Petromyzon</taxon>
    </lineage>
</organism>
<feature type="compositionally biased region" description="Pro residues" evidence="11">
    <location>
        <begin position="34"/>
        <end position="61"/>
    </location>
</feature>
<name>A0AAJ7U1G5_PETMA</name>
<dbReference type="SUPFAM" id="SSF89028">
    <property type="entry name" value="Cobalamin adenosyltransferase-like"/>
    <property type="match status" value="1"/>
</dbReference>
<evidence type="ECO:0000256" key="9">
    <source>
        <dbReference type="ARBA" id="ARBA00075216"/>
    </source>
</evidence>
<dbReference type="PANTHER" id="PTHR12213">
    <property type="entry name" value="CORRINOID ADENOSYLTRANSFERASE"/>
    <property type="match status" value="1"/>
</dbReference>
<comment type="function">
    <text evidence="7">Converts cob(I)alamin to adenosylcobalamin (adenosylcob(III)alamin), a coenzyme for methylmalonyl-CoA mutase, therefore participates in the final step of the vitamin B12 conversion. Generates adenosylcobalamin (AdoCbl) and directly delivers the cofactor to MUT in a transfer that is stimulated by ATP-binding to MMAB and gated by MMAA.</text>
</comment>
<dbReference type="GO" id="GO:0008817">
    <property type="term" value="F:corrinoid adenosyltransferase activity"/>
    <property type="evidence" value="ECO:0007669"/>
    <property type="project" value="UniProtKB-ARBA"/>
</dbReference>
<dbReference type="Proteomes" id="UP001318040">
    <property type="component" value="Chromosome 44"/>
</dbReference>
<feature type="compositionally biased region" description="Basic residues" evidence="11">
    <location>
        <begin position="74"/>
        <end position="83"/>
    </location>
</feature>
<evidence type="ECO:0000256" key="5">
    <source>
        <dbReference type="ARBA" id="ARBA00022840"/>
    </source>
</evidence>
<evidence type="ECO:0000313" key="14">
    <source>
        <dbReference type="RefSeq" id="XP_032826563.1"/>
    </source>
</evidence>
<feature type="compositionally biased region" description="Basic residues" evidence="11">
    <location>
        <begin position="18"/>
        <end position="33"/>
    </location>
</feature>
<evidence type="ECO:0000256" key="6">
    <source>
        <dbReference type="ARBA" id="ARBA00051988"/>
    </source>
</evidence>
<reference evidence="14" key="1">
    <citation type="submission" date="2025-08" db="UniProtKB">
        <authorList>
            <consortium name="RefSeq"/>
        </authorList>
    </citation>
    <scope>IDENTIFICATION</scope>
    <source>
        <tissue evidence="14">Sperm</tissue>
    </source>
</reference>
<dbReference type="PANTHER" id="PTHR12213:SF0">
    <property type="entry name" value="CORRINOID ADENOSYLTRANSFERASE MMAB"/>
    <property type="match status" value="1"/>
</dbReference>
<evidence type="ECO:0000256" key="7">
    <source>
        <dbReference type="ARBA" id="ARBA00056747"/>
    </source>
</evidence>
<keyword evidence="4 10" id="KW-0547">Nucleotide-binding</keyword>
<comment type="catalytic activity">
    <reaction evidence="6">
        <text>cob(I)alamin-[corrinoid adenosyltransferase] + ATP = apo-[corrinoid adenosyltransferase] + adenosylcob(III)alamin + triphosphate</text>
        <dbReference type="Rhea" id="RHEA:56796"/>
        <dbReference type="Rhea" id="RHEA-COMP:14743"/>
        <dbReference type="Rhea" id="RHEA-COMP:14744"/>
        <dbReference type="ChEBI" id="CHEBI:18036"/>
        <dbReference type="ChEBI" id="CHEBI:18408"/>
        <dbReference type="ChEBI" id="CHEBI:30616"/>
        <dbReference type="ChEBI" id="CHEBI:60488"/>
        <dbReference type="ChEBI" id="CHEBI:83228"/>
    </reaction>
    <physiologicalReaction direction="left-to-right" evidence="6">
        <dbReference type="Rhea" id="RHEA:56797"/>
    </physiologicalReaction>
</comment>
<dbReference type="RefSeq" id="XP_032826563.1">
    <property type="nucleotide sequence ID" value="XM_032970672.1"/>
</dbReference>
<dbReference type="Pfam" id="PF01923">
    <property type="entry name" value="Cob_adeno_trans"/>
    <property type="match status" value="1"/>
</dbReference>
<dbReference type="NCBIfam" id="TIGR00636">
    <property type="entry name" value="PduO_Nterm"/>
    <property type="match status" value="1"/>
</dbReference>
<feature type="region of interest" description="Disordered" evidence="11">
    <location>
        <begin position="18"/>
        <end position="121"/>
    </location>
</feature>
<dbReference type="FunFam" id="1.20.1200.10:FF:000001">
    <property type="entry name" value="Cob(I)yrinic acid a,c-diamide adenosyltransferase"/>
    <property type="match status" value="1"/>
</dbReference>
<comment type="subunit">
    <text evidence="2">Homotrimer.</text>
</comment>
<evidence type="ECO:0000256" key="3">
    <source>
        <dbReference type="ARBA" id="ARBA00022679"/>
    </source>
</evidence>
<dbReference type="InterPro" id="IPR036451">
    <property type="entry name" value="CblAdoTrfase-like_sf"/>
</dbReference>
<dbReference type="CTD" id="326625"/>
<evidence type="ECO:0000313" key="13">
    <source>
        <dbReference type="Proteomes" id="UP001318040"/>
    </source>
</evidence>
<sequence length="361" mass="39528">MEEQAEEMNGNTTLLYRHHHHNHQHHRHHHHRPPPSPSSLPPPSPSSLPPPSPSSLPPPSPSSARDSRGERAARRGLSRHHHQQQQPPTTTTTTNNHSQPPPTNNHHPHRPPPARRHRDEASRLRANGGEPLVASPYPACEGLNIACPSLASAAAGTNAPDRSNLPRIYTKTGDAGMSSTFTGERRTKDDAVFEALGTVDELSSALGFACELCQEGQHSFCEQLLQIQCVLQDVGSNVATPRSSARDAHLQRTKFDESVVAELEGWIDGYTSQLPPLTNFILPSGGRCAAALHVARSTCRRAERRVVVLVRAGEADASVGKYLNRLSDYLFTLARFAAMKDGRPEQVYRRRKTSSRTPASA</sequence>
<dbReference type="KEGG" id="pmrn:116951865"/>
<dbReference type="GO" id="GO:0005524">
    <property type="term" value="F:ATP binding"/>
    <property type="evidence" value="ECO:0007669"/>
    <property type="project" value="UniProtKB-UniRule"/>
</dbReference>
<protein>
    <recommendedName>
        <fullName evidence="8">Corrinoid adenosyltransferase MMAB</fullName>
    </recommendedName>
    <alternativeName>
        <fullName evidence="9">ATP:co(I)rrinoid adenosyltransferase MMAB</fullName>
    </alternativeName>
</protein>
<dbReference type="GO" id="GO:0009235">
    <property type="term" value="P:cobalamin metabolic process"/>
    <property type="evidence" value="ECO:0007669"/>
    <property type="project" value="UniProtKB-ARBA"/>
</dbReference>
<evidence type="ECO:0000256" key="8">
    <source>
        <dbReference type="ARBA" id="ARBA00071654"/>
    </source>
</evidence>
<dbReference type="AlphaFoldDB" id="A0AAJ7U1G5"/>
<evidence type="ECO:0000256" key="2">
    <source>
        <dbReference type="ARBA" id="ARBA00011233"/>
    </source>
</evidence>
<gene>
    <name evidence="14" type="primary">MMAB</name>
</gene>
<dbReference type="Gene3D" id="1.20.1200.10">
    <property type="entry name" value="Cobalamin adenosyltransferase-like"/>
    <property type="match status" value="1"/>
</dbReference>
<evidence type="ECO:0000259" key="12">
    <source>
        <dbReference type="Pfam" id="PF01923"/>
    </source>
</evidence>
<evidence type="ECO:0000256" key="4">
    <source>
        <dbReference type="ARBA" id="ARBA00022741"/>
    </source>
</evidence>
<keyword evidence="5 10" id="KW-0067">ATP-binding</keyword>
<feature type="compositionally biased region" description="Low complexity" evidence="11">
    <location>
        <begin position="84"/>
        <end position="98"/>
    </location>
</feature>
<accession>A0AAJ7U1G5</accession>
<feature type="domain" description="Cobalamin adenosyltransferase-like" evidence="12">
    <location>
        <begin position="168"/>
        <end position="337"/>
    </location>
</feature>
<evidence type="ECO:0000256" key="11">
    <source>
        <dbReference type="SAM" id="MobiDB-lite"/>
    </source>
</evidence>